<gene>
    <name evidence="3" type="ORF">CFBP498_02260</name>
</gene>
<evidence type="ECO:0000256" key="1">
    <source>
        <dbReference type="SAM" id="MobiDB-lite"/>
    </source>
</evidence>
<evidence type="ECO:0008006" key="5">
    <source>
        <dbReference type="Google" id="ProtNLM"/>
    </source>
</evidence>
<feature type="compositionally biased region" description="Polar residues" evidence="1">
    <location>
        <begin position="27"/>
        <end position="43"/>
    </location>
</feature>
<name>A0A6V7BGI7_9XANT</name>
<feature type="signal peptide" evidence="2">
    <location>
        <begin position="1"/>
        <end position="18"/>
    </location>
</feature>
<dbReference type="EMBL" id="LR828257">
    <property type="protein sequence ID" value="CAD0300539.1"/>
    <property type="molecule type" value="Genomic_DNA"/>
</dbReference>
<organism evidence="3 4">
    <name type="scientific">Xanthomonas hortorum pv. vitians</name>
    <dbReference type="NCBI Taxonomy" id="83224"/>
    <lineage>
        <taxon>Bacteria</taxon>
        <taxon>Pseudomonadati</taxon>
        <taxon>Pseudomonadota</taxon>
        <taxon>Gammaproteobacteria</taxon>
        <taxon>Lysobacterales</taxon>
        <taxon>Lysobacteraceae</taxon>
        <taxon>Xanthomonas</taxon>
    </lineage>
</organism>
<dbReference type="Proteomes" id="UP000515406">
    <property type="component" value="Chromosome"/>
</dbReference>
<reference evidence="3 4" key="1">
    <citation type="submission" date="2020-07" db="EMBL/GenBank/DDBJ databases">
        <authorList>
            <person name="Pothier F. J."/>
        </authorList>
    </citation>
    <scope>NUCLEOTIDE SEQUENCE [LARGE SCALE GENOMIC DNA]</scope>
    <source>
        <strain evidence="3 4">CFBP 498</strain>
    </source>
</reference>
<feature type="chain" id="PRO_5044655443" description="Lipoprotein" evidence="2">
    <location>
        <begin position="19"/>
        <end position="83"/>
    </location>
</feature>
<sequence length="83" mass="8856">MRRFISTLPALGLTLLLAACGDKQGVADNTASAPVAPTSNADSPASMEAAKQGQNLRYPHVLQHQRHLRAHGFRQCAQAVQPP</sequence>
<feature type="region of interest" description="Disordered" evidence="1">
    <location>
        <begin position="27"/>
        <end position="53"/>
    </location>
</feature>
<protein>
    <recommendedName>
        <fullName evidence="5">Lipoprotein</fullName>
    </recommendedName>
</protein>
<dbReference type="AlphaFoldDB" id="A0A6V7BGI7"/>
<evidence type="ECO:0000313" key="4">
    <source>
        <dbReference type="Proteomes" id="UP000515406"/>
    </source>
</evidence>
<keyword evidence="4" id="KW-1185">Reference proteome</keyword>
<keyword evidence="2" id="KW-0732">Signal</keyword>
<dbReference type="EMBL" id="LR828257">
    <property type="protein sequence ID" value="CAD0300530.1"/>
    <property type="molecule type" value="Genomic_DNA"/>
</dbReference>
<evidence type="ECO:0000313" key="3">
    <source>
        <dbReference type="EMBL" id="CAD0300539.1"/>
    </source>
</evidence>
<dbReference type="PROSITE" id="PS51257">
    <property type="entry name" value="PROKAR_LIPOPROTEIN"/>
    <property type="match status" value="1"/>
</dbReference>
<proteinExistence type="predicted"/>
<evidence type="ECO:0000256" key="2">
    <source>
        <dbReference type="SAM" id="SignalP"/>
    </source>
</evidence>
<accession>A0A6V7BGI7</accession>